<keyword evidence="3" id="KW-1185">Reference proteome</keyword>
<dbReference type="EMBL" id="CAMAPF010000976">
    <property type="protein sequence ID" value="CAH9133610.1"/>
    <property type="molecule type" value="Genomic_DNA"/>
</dbReference>
<reference evidence="2" key="1">
    <citation type="submission" date="2022-07" db="EMBL/GenBank/DDBJ databases">
        <authorList>
            <person name="Macas J."/>
            <person name="Novak P."/>
            <person name="Neumann P."/>
        </authorList>
    </citation>
    <scope>NUCLEOTIDE SEQUENCE</scope>
</reference>
<evidence type="ECO:0000259" key="1">
    <source>
        <dbReference type="Pfam" id="PF24626"/>
    </source>
</evidence>
<protein>
    <recommendedName>
        <fullName evidence="1">Tf2-1-like SH3-like domain-containing protein</fullName>
    </recommendedName>
</protein>
<dbReference type="InterPro" id="IPR056924">
    <property type="entry name" value="SH3_Tf2-1"/>
</dbReference>
<accession>A0AAV0FDR3</accession>
<gene>
    <name evidence="2" type="ORF">CEPIT_LOCUS33074</name>
</gene>
<evidence type="ECO:0000313" key="2">
    <source>
        <dbReference type="EMBL" id="CAH9133610.1"/>
    </source>
</evidence>
<evidence type="ECO:0000313" key="3">
    <source>
        <dbReference type="Proteomes" id="UP001152523"/>
    </source>
</evidence>
<sequence length="127" mass="14524">MFLDTLFMLVYDRDPSKLLSYMPVKLDTVDQALINCDSILTIAKTGLLKAQQRMKLQYDKGHQGLSFAPFAPGDWVWLRIHPHHQLSIIRQTHKRSPKFFRPFQIKEAIGPAASCILPNTSSNEQNS</sequence>
<feature type="domain" description="Tf2-1-like SH3-like" evidence="1">
    <location>
        <begin position="73"/>
        <end position="113"/>
    </location>
</feature>
<dbReference type="Proteomes" id="UP001152523">
    <property type="component" value="Unassembled WGS sequence"/>
</dbReference>
<proteinExistence type="predicted"/>
<name>A0AAV0FDR3_9ASTE</name>
<organism evidence="2 3">
    <name type="scientific">Cuscuta epithymum</name>
    <dbReference type="NCBI Taxonomy" id="186058"/>
    <lineage>
        <taxon>Eukaryota</taxon>
        <taxon>Viridiplantae</taxon>
        <taxon>Streptophyta</taxon>
        <taxon>Embryophyta</taxon>
        <taxon>Tracheophyta</taxon>
        <taxon>Spermatophyta</taxon>
        <taxon>Magnoliopsida</taxon>
        <taxon>eudicotyledons</taxon>
        <taxon>Gunneridae</taxon>
        <taxon>Pentapetalae</taxon>
        <taxon>asterids</taxon>
        <taxon>lamiids</taxon>
        <taxon>Solanales</taxon>
        <taxon>Convolvulaceae</taxon>
        <taxon>Cuscuteae</taxon>
        <taxon>Cuscuta</taxon>
        <taxon>Cuscuta subgen. Cuscuta</taxon>
    </lineage>
</organism>
<comment type="caution">
    <text evidence="2">The sequence shown here is derived from an EMBL/GenBank/DDBJ whole genome shotgun (WGS) entry which is preliminary data.</text>
</comment>
<dbReference type="AlphaFoldDB" id="A0AAV0FDR3"/>
<dbReference type="Pfam" id="PF24626">
    <property type="entry name" value="SH3_Tf2-1"/>
    <property type="match status" value="1"/>
</dbReference>